<comment type="caution">
    <text evidence="1">The sequence shown here is derived from an EMBL/GenBank/DDBJ whole genome shotgun (WGS) entry which is preliminary data.</text>
</comment>
<proteinExistence type="predicted"/>
<dbReference type="EMBL" id="MUZQ01000969">
    <property type="protein sequence ID" value="OWK49472.1"/>
    <property type="molecule type" value="Genomic_DNA"/>
</dbReference>
<organism evidence="1 2">
    <name type="scientific">Lonchura striata</name>
    <name type="common">white-rumped munia</name>
    <dbReference type="NCBI Taxonomy" id="40157"/>
    <lineage>
        <taxon>Eukaryota</taxon>
        <taxon>Metazoa</taxon>
        <taxon>Chordata</taxon>
        <taxon>Craniata</taxon>
        <taxon>Vertebrata</taxon>
        <taxon>Euteleostomi</taxon>
        <taxon>Archelosauria</taxon>
        <taxon>Archosauria</taxon>
        <taxon>Dinosauria</taxon>
        <taxon>Saurischia</taxon>
        <taxon>Theropoda</taxon>
        <taxon>Coelurosauria</taxon>
        <taxon>Aves</taxon>
        <taxon>Neognathae</taxon>
        <taxon>Neoaves</taxon>
        <taxon>Telluraves</taxon>
        <taxon>Australaves</taxon>
        <taxon>Passeriformes</taxon>
        <taxon>Passeroidea</taxon>
        <taxon>Estrildidae</taxon>
        <taxon>Estrildinae</taxon>
        <taxon>Lonchura</taxon>
    </lineage>
</organism>
<name>A0A218U7V9_9PASE</name>
<accession>A0A218U7V9</accession>
<sequence length="109" mass="11881">MTSCPGSRGVVRVLDWFELPDGSALATERPQRCQDLWYSLAERGFLTEPVARGCSARSSTLGALECTSGIHGYAPRGWNSSSQPGKEVPVLEGKALMEEPKAKWSKILQ</sequence>
<dbReference type="Proteomes" id="UP000197619">
    <property type="component" value="Unassembled WGS sequence"/>
</dbReference>
<gene>
    <name evidence="1" type="primary">PIM3</name>
    <name evidence="1" type="ORF">RLOC_00005148</name>
</gene>
<keyword evidence="2" id="KW-1185">Reference proteome</keyword>
<keyword evidence="1" id="KW-0808">Transferase</keyword>
<protein>
    <submittedName>
        <fullName evidence="1">Serine/threonine-protein kinase pim-3</fullName>
    </submittedName>
</protein>
<evidence type="ECO:0000313" key="1">
    <source>
        <dbReference type="EMBL" id="OWK49472.1"/>
    </source>
</evidence>
<dbReference type="GO" id="GO:0016301">
    <property type="term" value="F:kinase activity"/>
    <property type="evidence" value="ECO:0007669"/>
    <property type="project" value="UniProtKB-KW"/>
</dbReference>
<keyword evidence="1" id="KW-0418">Kinase</keyword>
<dbReference type="AlphaFoldDB" id="A0A218U7V9"/>
<reference evidence="1 2" key="1">
    <citation type="submission" date="2017-05" db="EMBL/GenBank/DDBJ databases">
        <title>Genome of assembly of the Bengalese finch, Lonchura striata domestica.</title>
        <authorList>
            <person name="Colquitt B.M."/>
            <person name="Brainard M.S."/>
        </authorList>
    </citation>
    <scope>NUCLEOTIDE SEQUENCE [LARGE SCALE GENOMIC DNA]</scope>
    <source>
        <strain evidence="1">White83orange57</strain>
    </source>
</reference>
<evidence type="ECO:0000313" key="2">
    <source>
        <dbReference type="Proteomes" id="UP000197619"/>
    </source>
</evidence>